<comment type="catalytic activity">
    <reaction evidence="8">
        <text>tRNA(Gly) + glycine + ATP = glycyl-tRNA(Gly) + AMP + diphosphate</text>
        <dbReference type="Rhea" id="RHEA:16013"/>
        <dbReference type="Rhea" id="RHEA-COMP:9664"/>
        <dbReference type="Rhea" id="RHEA-COMP:9683"/>
        <dbReference type="ChEBI" id="CHEBI:30616"/>
        <dbReference type="ChEBI" id="CHEBI:33019"/>
        <dbReference type="ChEBI" id="CHEBI:57305"/>
        <dbReference type="ChEBI" id="CHEBI:78442"/>
        <dbReference type="ChEBI" id="CHEBI:78522"/>
        <dbReference type="ChEBI" id="CHEBI:456215"/>
        <dbReference type="EC" id="6.1.1.14"/>
    </reaction>
</comment>
<name>A0A444J1V5_9BACT</name>
<keyword evidence="6" id="KW-0648">Protein biosynthesis</keyword>
<dbReference type="PANTHER" id="PTHR30075">
    <property type="entry name" value="GLYCYL-TRNA SYNTHETASE"/>
    <property type="match status" value="1"/>
</dbReference>
<evidence type="ECO:0000256" key="6">
    <source>
        <dbReference type="ARBA" id="ARBA00022917"/>
    </source>
</evidence>
<keyword evidence="7 9" id="KW-0030">Aminoacyl-tRNA synthetase</keyword>
<protein>
    <recommendedName>
        <fullName evidence="2">glycine--tRNA ligase</fullName>
        <ecNumber evidence="2">6.1.1.14</ecNumber>
    </recommendedName>
</protein>
<keyword evidence="3 9" id="KW-0436">Ligase</keyword>
<comment type="caution">
    <text evidence="9">The sequence shown here is derived from an EMBL/GenBank/DDBJ whole genome shotgun (WGS) entry which is preliminary data.</text>
</comment>
<dbReference type="AlphaFoldDB" id="A0A444J1V5"/>
<evidence type="ECO:0000256" key="5">
    <source>
        <dbReference type="ARBA" id="ARBA00022840"/>
    </source>
</evidence>
<proteinExistence type="inferred from homology"/>
<gene>
    <name evidence="9" type="ORF">H206_00202</name>
</gene>
<keyword evidence="4" id="KW-0547">Nucleotide-binding</keyword>
<comment type="similarity">
    <text evidence="1">Belongs to the class-II aminoacyl-tRNA synthetase family.</text>
</comment>
<reference evidence="9 10" key="1">
    <citation type="submission" date="2017-01" db="EMBL/GenBank/DDBJ databases">
        <title>The cable genome- insights into the physiology and evolution of filamentous bacteria capable of sulfide oxidation via long distance electron transfer.</title>
        <authorList>
            <person name="Schreiber L."/>
            <person name="Bjerg J.T."/>
            <person name="Boggild A."/>
            <person name="Van De Vossenberg J."/>
            <person name="Meysman F."/>
            <person name="Nielsen L.P."/>
            <person name="Schramm A."/>
            <person name="Kjeldsen K.U."/>
        </authorList>
    </citation>
    <scope>NUCLEOTIDE SEQUENCE [LARGE SCALE GENOMIC DNA]</scope>
    <source>
        <strain evidence="9">MCF</strain>
    </source>
</reference>
<dbReference type="Proteomes" id="UP000287853">
    <property type="component" value="Unassembled WGS sequence"/>
</dbReference>
<dbReference type="GO" id="GO:0005524">
    <property type="term" value="F:ATP binding"/>
    <property type="evidence" value="ECO:0007669"/>
    <property type="project" value="UniProtKB-KW"/>
</dbReference>
<dbReference type="Pfam" id="PF02092">
    <property type="entry name" value="tRNA_synt_2f"/>
    <property type="match status" value="1"/>
</dbReference>
<organism evidence="9 10">
    <name type="scientific">Candidatus Electrothrix aarhusensis</name>
    <dbReference type="NCBI Taxonomy" id="1859131"/>
    <lineage>
        <taxon>Bacteria</taxon>
        <taxon>Pseudomonadati</taxon>
        <taxon>Thermodesulfobacteriota</taxon>
        <taxon>Desulfobulbia</taxon>
        <taxon>Desulfobulbales</taxon>
        <taxon>Desulfobulbaceae</taxon>
        <taxon>Candidatus Electrothrix</taxon>
    </lineage>
</organism>
<evidence type="ECO:0000256" key="7">
    <source>
        <dbReference type="ARBA" id="ARBA00023146"/>
    </source>
</evidence>
<dbReference type="InterPro" id="IPR015944">
    <property type="entry name" value="Gly-tRNA-synth_bsu"/>
</dbReference>
<evidence type="ECO:0000313" key="10">
    <source>
        <dbReference type="Proteomes" id="UP000287853"/>
    </source>
</evidence>
<dbReference type="PANTHER" id="PTHR30075:SF2">
    <property type="entry name" value="GLYCINE--TRNA LIGASE, CHLOROPLASTIC_MITOCHONDRIAL 2"/>
    <property type="match status" value="1"/>
</dbReference>
<dbReference type="EMBL" id="MTKO01000041">
    <property type="protein sequence ID" value="RWX47159.1"/>
    <property type="molecule type" value="Genomic_DNA"/>
</dbReference>
<keyword evidence="5" id="KW-0067">ATP-binding</keyword>
<evidence type="ECO:0000256" key="2">
    <source>
        <dbReference type="ARBA" id="ARBA00012829"/>
    </source>
</evidence>
<dbReference type="GO" id="GO:0004820">
    <property type="term" value="F:glycine-tRNA ligase activity"/>
    <property type="evidence" value="ECO:0007669"/>
    <property type="project" value="UniProtKB-EC"/>
</dbReference>
<accession>A0A444J1V5</accession>
<keyword evidence="10" id="KW-1185">Reference proteome</keyword>
<dbReference type="GO" id="GO:0006426">
    <property type="term" value="P:glycyl-tRNA aminoacylation"/>
    <property type="evidence" value="ECO:0007669"/>
    <property type="project" value="InterPro"/>
</dbReference>
<evidence type="ECO:0000313" key="9">
    <source>
        <dbReference type="EMBL" id="RWX47159.1"/>
    </source>
</evidence>
<evidence type="ECO:0000256" key="1">
    <source>
        <dbReference type="ARBA" id="ARBA00008226"/>
    </source>
</evidence>
<evidence type="ECO:0000256" key="8">
    <source>
        <dbReference type="ARBA" id="ARBA00047937"/>
    </source>
</evidence>
<dbReference type="EC" id="6.1.1.14" evidence="2"/>
<dbReference type="GO" id="GO:0005829">
    <property type="term" value="C:cytosol"/>
    <property type="evidence" value="ECO:0007669"/>
    <property type="project" value="TreeGrafter"/>
</dbReference>
<dbReference type="InterPro" id="IPR006194">
    <property type="entry name" value="Gly-tRNA-synth_heterodimer"/>
</dbReference>
<evidence type="ECO:0000256" key="4">
    <source>
        <dbReference type="ARBA" id="ARBA00022741"/>
    </source>
</evidence>
<sequence>MEDLQIIETKKGEYLMAVEEIKGQKTGELLPALLDELLHSIPFPKSMRWAESSMTFARPLQWILALYDGKVVDLTIEGVRTGATTSGTVLWIQSRWRFAILIIIRKYCWPNL</sequence>
<evidence type="ECO:0000256" key="3">
    <source>
        <dbReference type="ARBA" id="ARBA00022598"/>
    </source>
</evidence>